<evidence type="ECO:0000313" key="2">
    <source>
        <dbReference type="EMBL" id="PTB63321.1"/>
    </source>
</evidence>
<dbReference type="OrthoDB" id="194358at2759"/>
<keyword evidence="3" id="KW-1185">Reference proteome</keyword>
<dbReference type="Proteomes" id="UP000241546">
    <property type="component" value="Unassembled WGS sequence"/>
</dbReference>
<dbReference type="PANTHER" id="PTHR24148:SF78">
    <property type="entry name" value="HETEROKARYON INCOMPATIBILITY DOMAIN-CONTAINING PROTEIN"/>
    <property type="match status" value="1"/>
</dbReference>
<dbReference type="EMBL" id="KZ680219">
    <property type="protein sequence ID" value="PTB63321.1"/>
    <property type="molecule type" value="Genomic_DNA"/>
</dbReference>
<protein>
    <submittedName>
        <fullName evidence="2">HET-domain-containing protein</fullName>
    </submittedName>
</protein>
<name>A0A2T4B286_9HYPO</name>
<evidence type="ECO:0000259" key="1">
    <source>
        <dbReference type="Pfam" id="PF06985"/>
    </source>
</evidence>
<sequence>MEEYKYEPLNLDCAAIRLLRLHHGLRGPISCELFQAELHRRENTVAYEALSYAWGSPNRTGSIIVNGCHMTVTFNLHQALLHLRQEDEDRVLWVDAVCIDQANNKEKGHQVAQMGGIYKEADRVIFRLGRGSYETDTFMDSLQLLQQASVKLGCRDWSRQDVRWENIWARSQSKVYYSGLENMQRRGLEEILTRPWFRRVWILQEVAFARAGIVSCGRKAVSASLFSLAPLLLRVTPDAHCQSVIDLMPSQWRETSRWSRSQTLHVLLIEFGGSDATDPRDLVYALRAMSADLRDTTTLMPDYGKCEQDLVRDVYLYIYSYEPEFLEWRKRPRSMRELVASLRELHGKNLVPTLLKIPPMCKDLQKIIKGRAFFVDQGTLRSAAQYDRNGELVELLLRYRGGELTVDSEAIICATKNSSVPAEILEIFFRFNTQPILIVTEKMLLAAAKNSRSSDMAMDFLLSQKTEDYNNIAAIVDAILRNPCNDTEEETIRILLHYNNQGYPANCGSVSERRRHSETVV</sequence>
<dbReference type="RefSeq" id="XP_024746641.1">
    <property type="nucleotide sequence ID" value="XM_024895588.1"/>
</dbReference>
<dbReference type="AlphaFoldDB" id="A0A2T4B286"/>
<dbReference type="Pfam" id="PF06985">
    <property type="entry name" value="HET"/>
    <property type="match status" value="1"/>
</dbReference>
<gene>
    <name evidence="2" type="ORF">BBK36DRAFT_1171564</name>
</gene>
<dbReference type="PANTHER" id="PTHR24148">
    <property type="entry name" value="ANKYRIN REPEAT DOMAIN-CONTAINING PROTEIN 39 HOMOLOG-RELATED"/>
    <property type="match status" value="1"/>
</dbReference>
<proteinExistence type="predicted"/>
<dbReference type="InterPro" id="IPR010730">
    <property type="entry name" value="HET"/>
</dbReference>
<dbReference type="InterPro" id="IPR052895">
    <property type="entry name" value="HetReg/Transcr_Mod"/>
</dbReference>
<feature type="domain" description="Heterokaryon incompatibility" evidence="1">
    <location>
        <begin position="47"/>
        <end position="205"/>
    </location>
</feature>
<reference evidence="3" key="1">
    <citation type="submission" date="2016-07" db="EMBL/GenBank/DDBJ databases">
        <title>Multiple horizontal gene transfer events from other fungi enriched the ability of initially mycotrophic Trichoderma (Ascomycota) to feed on dead plant biomass.</title>
        <authorList>
            <consortium name="DOE Joint Genome Institute"/>
            <person name="Atanasova L."/>
            <person name="Chenthamara K."/>
            <person name="Zhang J."/>
            <person name="Grujic M."/>
            <person name="Henrissat B."/>
            <person name="Kuo A."/>
            <person name="Aerts A."/>
            <person name="Salamov A."/>
            <person name="Lipzen A."/>
            <person name="Labutti K."/>
            <person name="Barry K."/>
            <person name="Miao Y."/>
            <person name="Rahimi M.J."/>
            <person name="Shen Q."/>
            <person name="Grigoriev I.V."/>
            <person name="Kubicek C.P."/>
            <person name="Druzhinina I.S."/>
        </authorList>
    </citation>
    <scope>NUCLEOTIDE SEQUENCE [LARGE SCALE GENOMIC DNA]</scope>
    <source>
        <strain evidence="3">TUCIM 6016</strain>
    </source>
</reference>
<accession>A0A2T4B286</accession>
<organism evidence="2 3">
    <name type="scientific">Trichoderma citrinoviride</name>
    <dbReference type="NCBI Taxonomy" id="58853"/>
    <lineage>
        <taxon>Eukaryota</taxon>
        <taxon>Fungi</taxon>
        <taxon>Dikarya</taxon>
        <taxon>Ascomycota</taxon>
        <taxon>Pezizomycotina</taxon>
        <taxon>Sordariomycetes</taxon>
        <taxon>Hypocreomycetidae</taxon>
        <taxon>Hypocreales</taxon>
        <taxon>Hypocreaceae</taxon>
        <taxon>Trichoderma</taxon>
    </lineage>
</organism>
<evidence type="ECO:0000313" key="3">
    <source>
        <dbReference type="Proteomes" id="UP000241546"/>
    </source>
</evidence>
<dbReference type="GeneID" id="36603706"/>